<evidence type="ECO:0000259" key="5">
    <source>
        <dbReference type="Pfam" id="PF14501"/>
    </source>
</evidence>
<evidence type="ECO:0000259" key="6">
    <source>
        <dbReference type="Pfam" id="PF14689"/>
    </source>
</evidence>
<keyword evidence="8" id="KW-1185">Reference proteome</keyword>
<evidence type="ECO:0000256" key="4">
    <source>
        <dbReference type="SAM" id="Phobius"/>
    </source>
</evidence>
<feature type="transmembrane region" description="Helical" evidence="4">
    <location>
        <begin position="38"/>
        <end position="56"/>
    </location>
</feature>
<feature type="transmembrane region" description="Helical" evidence="4">
    <location>
        <begin position="177"/>
        <end position="202"/>
    </location>
</feature>
<reference evidence="7 8" key="1">
    <citation type="submission" date="2021-10" db="EMBL/GenBank/DDBJ databases">
        <title>Anaerobic single-cell dispensing facilitates the cultivation of human gut bacteria.</title>
        <authorList>
            <person name="Afrizal A."/>
        </authorList>
    </citation>
    <scope>NUCLEOTIDE SEQUENCE [LARGE SCALE GENOMIC DNA]</scope>
    <source>
        <strain evidence="7 8">CLA-AA-H270</strain>
    </source>
</reference>
<evidence type="ECO:0000256" key="3">
    <source>
        <dbReference type="ARBA" id="ARBA00022777"/>
    </source>
</evidence>
<dbReference type="GO" id="GO:0042802">
    <property type="term" value="F:identical protein binding"/>
    <property type="evidence" value="ECO:0007669"/>
    <property type="project" value="TreeGrafter"/>
</dbReference>
<sequence length="422" mass="47089">MIALAVDLCNSVAVTLFGIALSAAFCNIHWTPKAKKRMLLYTLMIFCLSGIAYLGVDPGFGRYLYPLHTHLPLVLALCSLSHERLWPVISVLTAYLCCQLRRWLALIAVAIFSGGDTMQYAVEIIVTVPMLILLLKAAPAIRSVSQYSRAVQCQFGIVPAVYYAFDYATRVYTDLLFSGSAVVVEFMPFVCSAAYLLFLIHISKEQHARLRLEELKSNLDLQVHQAVREIEALRISQQKTRAYRHDLRHHLQYITACIENEQYEQALQYIHSISEEIEASRVTVYCENEAANLILSSFTDRAKAQGIPLAVHAVLPNQLPLAESDLCVLLSNALENAIHACSERADGIPGHIEVQTYEKAGKFFLQVVNDCTQPVQFSHGVPVSDRAGHGIGVHSICSIVERYGGVYSFSVRNQQFILRISL</sequence>
<feature type="domain" description="Sensor histidine kinase NatK-like C-terminal" evidence="5">
    <location>
        <begin position="324"/>
        <end position="421"/>
    </location>
</feature>
<feature type="domain" description="SpoOB alpha-helical" evidence="6">
    <location>
        <begin position="230"/>
        <end position="279"/>
    </location>
</feature>
<accession>A0AAW4VZL4</accession>
<keyword evidence="2" id="KW-0808">Transferase</keyword>
<dbReference type="InterPro" id="IPR016120">
    <property type="entry name" value="Sig_transdc_His_kin_SpoOB"/>
</dbReference>
<dbReference type="CDD" id="cd16935">
    <property type="entry name" value="HATPase_AgrC-ComD-like"/>
    <property type="match status" value="1"/>
</dbReference>
<dbReference type="InterPro" id="IPR032834">
    <property type="entry name" value="NatK-like_C"/>
</dbReference>
<dbReference type="SUPFAM" id="SSF55874">
    <property type="entry name" value="ATPase domain of HSP90 chaperone/DNA topoisomerase II/histidine kinase"/>
    <property type="match status" value="1"/>
</dbReference>
<dbReference type="Gene3D" id="3.30.565.10">
    <property type="entry name" value="Histidine kinase-like ATPase, C-terminal domain"/>
    <property type="match status" value="1"/>
</dbReference>
<keyword evidence="3" id="KW-0418">Kinase</keyword>
<keyword evidence="4" id="KW-0472">Membrane</keyword>
<dbReference type="Pfam" id="PF14689">
    <property type="entry name" value="SPOB_a"/>
    <property type="match status" value="1"/>
</dbReference>
<dbReference type="PANTHER" id="PTHR40448">
    <property type="entry name" value="TWO-COMPONENT SENSOR HISTIDINE KINASE"/>
    <property type="match status" value="1"/>
</dbReference>
<dbReference type="PANTHER" id="PTHR40448:SF1">
    <property type="entry name" value="TWO-COMPONENT SENSOR HISTIDINE KINASE"/>
    <property type="match status" value="1"/>
</dbReference>
<dbReference type="Proteomes" id="UP001298753">
    <property type="component" value="Unassembled WGS sequence"/>
</dbReference>
<dbReference type="InterPro" id="IPR039506">
    <property type="entry name" value="SPOB_a"/>
</dbReference>
<protein>
    <submittedName>
        <fullName evidence="7">GHKL domain-containing protein</fullName>
    </submittedName>
</protein>
<keyword evidence="4" id="KW-0812">Transmembrane</keyword>
<gene>
    <name evidence="7" type="ORF">LKD22_07315</name>
</gene>
<dbReference type="EMBL" id="JAJEPX010000018">
    <property type="protein sequence ID" value="MCC2176935.1"/>
    <property type="molecule type" value="Genomic_DNA"/>
</dbReference>
<name>A0AAW4VZL4_9FIRM</name>
<dbReference type="RefSeq" id="WP_227600694.1">
    <property type="nucleotide sequence ID" value="NZ_JAJEPX010000018.1"/>
</dbReference>
<evidence type="ECO:0000313" key="7">
    <source>
        <dbReference type="EMBL" id="MCC2176935.1"/>
    </source>
</evidence>
<keyword evidence="4" id="KW-1133">Transmembrane helix</keyword>
<dbReference type="Pfam" id="PF14501">
    <property type="entry name" value="HATPase_c_5"/>
    <property type="match status" value="1"/>
</dbReference>
<evidence type="ECO:0000313" key="8">
    <source>
        <dbReference type="Proteomes" id="UP001298753"/>
    </source>
</evidence>
<dbReference type="AlphaFoldDB" id="A0AAW4VZL4"/>
<organism evidence="7 8">
    <name type="scientific">Agathobaculum butyriciproducens</name>
    <dbReference type="NCBI Taxonomy" id="1628085"/>
    <lineage>
        <taxon>Bacteria</taxon>
        <taxon>Bacillati</taxon>
        <taxon>Bacillota</taxon>
        <taxon>Clostridia</taxon>
        <taxon>Eubacteriales</taxon>
        <taxon>Butyricicoccaceae</taxon>
        <taxon>Agathobaculum</taxon>
    </lineage>
</organism>
<dbReference type="GO" id="GO:0000155">
    <property type="term" value="F:phosphorelay sensor kinase activity"/>
    <property type="evidence" value="ECO:0007669"/>
    <property type="project" value="InterPro"/>
</dbReference>
<dbReference type="SUPFAM" id="SSF55890">
    <property type="entry name" value="Sporulation response regulatory protein Spo0B"/>
    <property type="match status" value="1"/>
</dbReference>
<keyword evidence="1" id="KW-0597">Phosphoprotein</keyword>
<dbReference type="Gene3D" id="1.10.287.130">
    <property type="match status" value="1"/>
</dbReference>
<dbReference type="InterPro" id="IPR036890">
    <property type="entry name" value="HATPase_C_sf"/>
</dbReference>
<comment type="caution">
    <text evidence="7">The sequence shown here is derived from an EMBL/GenBank/DDBJ whole genome shotgun (WGS) entry which is preliminary data.</text>
</comment>
<proteinExistence type="predicted"/>
<evidence type="ECO:0000256" key="1">
    <source>
        <dbReference type="ARBA" id="ARBA00022553"/>
    </source>
</evidence>
<feature type="transmembrane region" description="Helical" evidence="4">
    <location>
        <begin position="118"/>
        <end position="135"/>
    </location>
</feature>
<evidence type="ECO:0000256" key="2">
    <source>
        <dbReference type="ARBA" id="ARBA00022679"/>
    </source>
</evidence>
<dbReference type="GeneID" id="98660585"/>
<feature type="transmembrane region" description="Helical" evidence="4">
    <location>
        <begin position="12"/>
        <end position="31"/>
    </location>
</feature>